<evidence type="ECO:0000256" key="7">
    <source>
        <dbReference type="ARBA" id="ARBA00022898"/>
    </source>
</evidence>
<organism evidence="12 13">
    <name type="scientific">Colletotrichum spaethianum</name>
    <dbReference type="NCBI Taxonomy" id="700344"/>
    <lineage>
        <taxon>Eukaryota</taxon>
        <taxon>Fungi</taxon>
        <taxon>Dikarya</taxon>
        <taxon>Ascomycota</taxon>
        <taxon>Pezizomycotina</taxon>
        <taxon>Sordariomycetes</taxon>
        <taxon>Hypocreomycetidae</taxon>
        <taxon>Glomerellales</taxon>
        <taxon>Glomerellaceae</taxon>
        <taxon>Colletotrichum</taxon>
        <taxon>Colletotrichum spaethianum species complex</taxon>
    </lineage>
</organism>
<evidence type="ECO:0000313" key="12">
    <source>
        <dbReference type="EMBL" id="GKT42362.1"/>
    </source>
</evidence>
<dbReference type="GO" id="GO:0006571">
    <property type="term" value="P:tyrosine biosynthetic process"/>
    <property type="evidence" value="ECO:0007669"/>
    <property type="project" value="TreeGrafter"/>
</dbReference>
<evidence type="ECO:0000256" key="4">
    <source>
        <dbReference type="ARBA" id="ARBA00022490"/>
    </source>
</evidence>
<dbReference type="Gene3D" id="3.40.640.10">
    <property type="entry name" value="Type I PLP-dependent aspartate aminotransferase-like (Major domain)"/>
    <property type="match status" value="1"/>
</dbReference>
<dbReference type="AlphaFoldDB" id="A0AA37L5S1"/>
<dbReference type="GO" id="GO:0008793">
    <property type="term" value="F:aromatic-amino-acid transaminase activity"/>
    <property type="evidence" value="ECO:0007669"/>
    <property type="project" value="TreeGrafter"/>
</dbReference>
<comment type="caution">
    <text evidence="12">The sequence shown here is derived from an EMBL/GenBank/DDBJ whole genome shotgun (WGS) entry which is preliminary data.</text>
</comment>
<dbReference type="CDD" id="cd00609">
    <property type="entry name" value="AAT_like"/>
    <property type="match status" value="1"/>
</dbReference>
<dbReference type="GO" id="GO:0047536">
    <property type="term" value="F:2-aminoadipate transaminase activity"/>
    <property type="evidence" value="ECO:0007669"/>
    <property type="project" value="TreeGrafter"/>
</dbReference>
<name>A0AA37L5S1_9PEZI</name>
<evidence type="ECO:0000256" key="2">
    <source>
        <dbReference type="ARBA" id="ARBA00004496"/>
    </source>
</evidence>
<keyword evidence="13" id="KW-1185">Reference proteome</keyword>
<accession>A0AA37L5S1</accession>
<evidence type="ECO:0000256" key="5">
    <source>
        <dbReference type="ARBA" id="ARBA00022576"/>
    </source>
</evidence>
<evidence type="ECO:0000256" key="1">
    <source>
        <dbReference type="ARBA" id="ARBA00001933"/>
    </source>
</evidence>
<dbReference type="PANTHER" id="PTHR42790">
    <property type="entry name" value="AMINOTRANSFERASE"/>
    <property type="match status" value="1"/>
</dbReference>
<dbReference type="InterPro" id="IPR004839">
    <property type="entry name" value="Aminotransferase_I/II_large"/>
</dbReference>
<dbReference type="EMBL" id="BQXU01000004">
    <property type="protein sequence ID" value="GKT42362.1"/>
    <property type="molecule type" value="Genomic_DNA"/>
</dbReference>
<keyword evidence="7" id="KW-0663">Pyridoxal phosphate</keyword>
<dbReference type="Proteomes" id="UP001055115">
    <property type="component" value="Unassembled WGS sequence"/>
</dbReference>
<proteinExistence type="inferred from homology"/>
<evidence type="ECO:0000256" key="3">
    <source>
        <dbReference type="ARBA" id="ARBA00007441"/>
    </source>
</evidence>
<dbReference type="GO" id="GO:0005737">
    <property type="term" value="C:cytoplasm"/>
    <property type="evidence" value="ECO:0007669"/>
    <property type="project" value="UniProtKB-SubCell"/>
</dbReference>
<dbReference type="PANTHER" id="PTHR42790:SF21">
    <property type="entry name" value="AROMATIC_AMINOADIPATE AMINOTRANSFERASE 1"/>
    <property type="match status" value="1"/>
</dbReference>
<evidence type="ECO:0000256" key="9">
    <source>
        <dbReference type="ARBA" id="ARBA00067014"/>
    </source>
</evidence>
<comment type="similarity">
    <text evidence="3">Belongs to the class-I pyridoxal-phosphate-dependent aminotransferase family.</text>
</comment>
<feature type="region of interest" description="Disordered" evidence="10">
    <location>
        <begin position="1"/>
        <end position="26"/>
    </location>
</feature>
<evidence type="ECO:0000313" key="13">
    <source>
        <dbReference type="Proteomes" id="UP001055115"/>
    </source>
</evidence>
<dbReference type="InterPro" id="IPR015424">
    <property type="entry name" value="PyrdxlP-dep_Trfase"/>
</dbReference>
<dbReference type="GeneID" id="73323345"/>
<dbReference type="GO" id="GO:0009074">
    <property type="term" value="P:aromatic amino acid family catabolic process"/>
    <property type="evidence" value="ECO:0007669"/>
    <property type="project" value="TreeGrafter"/>
</dbReference>
<dbReference type="GO" id="GO:0019878">
    <property type="term" value="P:lysine biosynthetic process via aminoadipic acid"/>
    <property type="evidence" value="ECO:0007669"/>
    <property type="project" value="TreeGrafter"/>
</dbReference>
<keyword evidence="5 12" id="KW-0032">Aminotransferase</keyword>
<feature type="domain" description="Aminotransferase class I/classII large" evidence="11">
    <location>
        <begin position="248"/>
        <end position="586"/>
    </location>
</feature>
<comment type="cofactor">
    <cofactor evidence="1">
        <name>pyridoxal 5'-phosphate</name>
        <dbReference type="ChEBI" id="CHEBI:597326"/>
    </cofactor>
</comment>
<dbReference type="SUPFAM" id="SSF53383">
    <property type="entry name" value="PLP-dependent transferases"/>
    <property type="match status" value="1"/>
</dbReference>
<keyword evidence="6" id="KW-0808">Transferase</keyword>
<dbReference type="EC" id="2.6.1.57" evidence="9"/>
<protein>
    <recommendedName>
        <fullName evidence="9">aromatic-amino-acid transaminase</fullName>
        <ecNumber evidence="9">2.6.1.57</ecNumber>
    </recommendedName>
</protein>
<dbReference type="RefSeq" id="XP_049124712.1">
    <property type="nucleotide sequence ID" value="XM_049268755.1"/>
</dbReference>
<dbReference type="InterPro" id="IPR015421">
    <property type="entry name" value="PyrdxlP-dep_Trfase_major"/>
</dbReference>
<dbReference type="InterPro" id="IPR050859">
    <property type="entry name" value="Class-I_PLP-dep_aminotransf"/>
</dbReference>
<evidence type="ECO:0000256" key="10">
    <source>
        <dbReference type="SAM" id="MobiDB-lite"/>
    </source>
</evidence>
<evidence type="ECO:0000256" key="6">
    <source>
        <dbReference type="ARBA" id="ARBA00022679"/>
    </source>
</evidence>
<dbReference type="GO" id="GO:0030170">
    <property type="term" value="F:pyridoxal phosphate binding"/>
    <property type="evidence" value="ECO:0007669"/>
    <property type="project" value="InterPro"/>
</dbReference>
<sequence length="597" mass="65584">MYSRAARHGLNGSLPRAAGSLSNTQTSRLTDIRLRGLGSAPVTPAPLIQRPFHSKSGDRSVADAVPVERKAVFEKRQEPSPFDGVRERRAKAGKLIAGVAAASDSDMFKAPVCCNTSTTSNANMLTLIRRPSANLKQNDGTAARHLKKPGLISLGGGLPSSAYFPFAELSVRVPTAPHFSEAETIASGQTLTVGKYDTRDPDQPNAEYDLSIALNYTQSTGSAQMMRFVTEHTELVYNPPYADWQCCQTVGSTGALEQTLRMFCDKDRKDSVLTEEYSFSTALETIAPLGVKAVGVPVDAEGLLPEAMDEMLTNWDAEARGGRRKPHLLYTVPSGQNPTGATQSAARRRAIYAVAQKHDLYIIEDEPYYFLQMQPYTGPDAPAAPPPASVSEFLGTLIPSLLSMDTDGRVLRMDSFSKVLVPGSRLGWVTASAQVIERFIRHAEVANQGPSGFSQVAVWKLLDETWGHEGYLQWLMNLRMEYTKRRDWLLAACERHLPRDIVSWTPPAAGMFLWLKIDHSAHPDGPSRPLLEVEEEIFNSCIDKGVLCARGSWFRTEQDTPLKDLFFRATFASASEKDMDEAIQRLGAAIKGSFQIS</sequence>
<reference evidence="12 13" key="1">
    <citation type="submission" date="2022-03" db="EMBL/GenBank/DDBJ databases">
        <title>Genome data of Colletotrichum spp.</title>
        <authorList>
            <person name="Utami Y.D."/>
            <person name="Hiruma K."/>
        </authorList>
    </citation>
    <scope>NUCLEOTIDE SEQUENCE [LARGE SCALE GENOMIC DNA]</scope>
    <source>
        <strain evidence="12 13">MAFF 239500</strain>
    </source>
</reference>
<comment type="subcellular location">
    <subcellularLocation>
        <location evidence="2">Cytoplasm</location>
    </subcellularLocation>
</comment>
<dbReference type="Pfam" id="PF00155">
    <property type="entry name" value="Aminotran_1_2"/>
    <property type="match status" value="1"/>
</dbReference>
<keyword evidence="4" id="KW-0963">Cytoplasm</keyword>
<evidence type="ECO:0000256" key="8">
    <source>
        <dbReference type="ARBA" id="ARBA00051993"/>
    </source>
</evidence>
<evidence type="ECO:0000259" key="11">
    <source>
        <dbReference type="Pfam" id="PF00155"/>
    </source>
</evidence>
<dbReference type="FunFam" id="3.40.640.10:FF:000074">
    <property type="entry name" value="Aromatic amino acid aminotransferase"/>
    <property type="match status" value="1"/>
</dbReference>
<gene>
    <name evidence="12" type="ORF">ColSpa_02543</name>
</gene>
<comment type="catalytic activity">
    <reaction evidence="8">
        <text>an aromatic L-alpha-amino acid + 2-oxoglutarate = an aromatic oxo-acid + L-glutamate</text>
        <dbReference type="Rhea" id="RHEA:17533"/>
        <dbReference type="ChEBI" id="CHEBI:16810"/>
        <dbReference type="ChEBI" id="CHEBI:29985"/>
        <dbReference type="ChEBI" id="CHEBI:73309"/>
        <dbReference type="ChEBI" id="CHEBI:84824"/>
        <dbReference type="EC" id="2.6.1.57"/>
    </reaction>
</comment>